<dbReference type="UniPathway" id="UPA00074">
    <property type="reaction ID" value="UER00170"/>
</dbReference>
<dbReference type="SUPFAM" id="SSF55021">
    <property type="entry name" value="ACT-like"/>
    <property type="match status" value="1"/>
</dbReference>
<dbReference type="PIRSF" id="PIRSF036480">
    <property type="entry name" value="FormyFH4_hydr"/>
    <property type="match status" value="1"/>
</dbReference>
<comment type="pathway">
    <text evidence="3">Purine metabolism; IMP biosynthesis via de novo pathway; formate from 10-formyl-5,6,7,8-tetrahydrofolate: step 1/1.</text>
</comment>
<dbReference type="SUPFAM" id="SSF53328">
    <property type="entry name" value="Formyltransferase"/>
    <property type="match status" value="1"/>
</dbReference>
<protein>
    <recommendedName>
        <fullName evidence="3 4">Formyltetrahydrofolate deformylase</fullName>
        <ecNumber evidence="3 4">3.5.1.10</ecNumber>
    </recommendedName>
    <alternativeName>
        <fullName evidence="3">Formyl-FH(4) hydrolase</fullName>
    </alternativeName>
</protein>
<dbReference type="RefSeq" id="WP_143909678.1">
    <property type="nucleotide sequence ID" value="NZ_CP041765.1"/>
</dbReference>
<dbReference type="GO" id="GO:0006730">
    <property type="term" value="P:one-carbon metabolic process"/>
    <property type="evidence" value="ECO:0007669"/>
    <property type="project" value="UniProtKB-KW"/>
</dbReference>
<dbReference type="InterPro" id="IPR002376">
    <property type="entry name" value="Formyl_transf_N"/>
</dbReference>
<dbReference type="InterPro" id="IPR004810">
    <property type="entry name" value="PurU"/>
</dbReference>
<dbReference type="CDD" id="cd04875">
    <property type="entry name" value="ACT_F4HF-DF"/>
    <property type="match status" value="1"/>
</dbReference>
<dbReference type="PANTHER" id="PTHR42706">
    <property type="entry name" value="FORMYLTETRAHYDROFOLATE DEFORMYLASE"/>
    <property type="match status" value="1"/>
</dbReference>
<evidence type="ECO:0000313" key="6">
    <source>
        <dbReference type="EMBL" id="QDQ98272.1"/>
    </source>
</evidence>
<evidence type="ECO:0000256" key="2">
    <source>
        <dbReference type="ARBA" id="ARBA00022801"/>
    </source>
</evidence>
<feature type="domain" description="Formyl transferase N-terminal" evidence="5">
    <location>
        <begin position="101"/>
        <end position="280"/>
    </location>
</feature>
<comment type="catalytic activity">
    <reaction evidence="3">
        <text>(6R)-10-formyltetrahydrofolate + H2O = (6S)-5,6,7,8-tetrahydrofolate + formate + H(+)</text>
        <dbReference type="Rhea" id="RHEA:19833"/>
        <dbReference type="ChEBI" id="CHEBI:15377"/>
        <dbReference type="ChEBI" id="CHEBI:15378"/>
        <dbReference type="ChEBI" id="CHEBI:15740"/>
        <dbReference type="ChEBI" id="CHEBI:57453"/>
        <dbReference type="ChEBI" id="CHEBI:195366"/>
        <dbReference type="EC" id="3.5.1.10"/>
    </reaction>
</comment>
<dbReference type="AlphaFoldDB" id="A0A516X5C0"/>
<dbReference type="GO" id="GO:0008864">
    <property type="term" value="F:formyltetrahydrofolate deformylase activity"/>
    <property type="evidence" value="ECO:0007669"/>
    <property type="project" value="UniProtKB-UniRule"/>
</dbReference>
<dbReference type="KEGG" id="toy:FO059_14345"/>
<dbReference type="NCBIfam" id="NF004684">
    <property type="entry name" value="PRK06027.1"/>
    <property type="match status" value="1"/>
</dbReference>
<dbReference type="Proteomes" id="UP000317344">
    <property type="component" value="Chromosome"/>
</dbReference>
<dbReference type="PRINTS" id="PR01575">
    <property type="entry name" value="FFH4HYDRLASE"/>
</dbReference>
<reference evidence="6 7" key="1">
    <citation type="submission" date="2019-07" db="EMBL/GenBank/DDBJ databases">
        <title>Tomitella cavernea sp. nov., an actinomycete isolated from soil.</title>
        <authorList>
            <person name="Cheng J."/>
        </authorList>
    </citation>
    <scope>NUCLEOTIDE SEQUENCE [LARGE SCALE GENOMIC DNA]</scope>
    <source>
        <strain evidence="6 7">HY188</strain>
    </source>
</reference>
<keyword evidence="7" id="KW-1185">Reference proteome</keyword>
<keyword evidence="3" id="KW-0658">Purine biosynthesis</keyword>
<dbReference type="OrthoDB" id="9806170at2"/>
<dbReference type="GO" id="GO:0006189">
    <property type="term" value="P:'de novo' IMP biosynthetic process"/>
    <property type="evidence" value="ECO:0007669"/>
    <property type="project" value="UniProtKB-UniRule"/>
</dbReference>
<evidence type="ECO:0000256" key="1">
    <source>
        <dbReference type="ARBA" id="ARBA00022563"/>
    </source>
</evidence>
<proteinExistence type="inferred from homology"/>
<keyword evidence="1 3" id="KW-0554">One-carbon metabolism</keyword>
<organism evidence="6 7">
    <name type="scientific">Tomitella fengzijianii</name>
    <dbReference type="NCBI Taxonomy" id="2597660"/>
    <lineage>
        <taxon>Bacteria</taxon>
        <taxon>Bacillati</taxon>
        <taxon>Actinomycetota</taxon>
        <taxon>Actinomycetes</taxon>
        <taxon>Mycobacteriales</taxon>
        <taxon>Tomitella</taxon>
    </lineage>
</organism>
<dbReference type="CDD" id="cd08648">
    <property type="entry name" value="FMT_core_Formyl-FH4-Hydrolase_C"/>
    <property type="match status" value="1"/>
</dbReference>
<evidence type="ECO:0000259" key="5">
    <source>
        <dbReference type="Pfam" id="PF00551"/>
    </source>
</evidence>
<accession>A0A516X5C0</accession>
<name>A0A516X5C0_9ACTN</name>
<dbReference type="InterPro" id="IPR036477">
    <property type="entry name" value="Formyl_transf_N_sf"/>
</dbReference>
<dbReference type="NCBIfam" id="TIGR00655">
    <property type="entry name" value="PurU"/>
    <property type="match status" value="1"/>
</dbReference>
<evidence type="ECO:0000256" key="3">
    <source>
        <dbReference type="HAMAP-Rule" id="MF_01927"/>
    </source>
</evidence>
<dbReference type="InterPro" id="IPR045865">
    <property type="entry name" value="ACT-like_dom_sf"/>
</dbReference>
<feature type="active site" evidence="3">
    <location>
        <position position="246"/>
    </location>
</feature>
<dbReference type="InterPro" id="IPR044074">
    <property type="entry name" value="PurU_ACT"/>
</dbReference>
<evidence type="ECO:0000256" key="4">
    <source>
        <dbReference type="NCBIfam" id="TIGR00655"/>
    </source>
</evidence>
<dbReference type="Gene3D" id="3.40.50.170">
    <property type="entry name" value="Formyl transferase, N-terminal domain"/>
    <property type="match status" value="1"/>
</dbReference>
<dbReference type="InterPro" id="IPR041729">
    <property type="entry name" value="Formyl-FH4-Hydrolase_C"/>
</dbReference>
<dbReference type="Pfam" id="PF00551">
    <property type="entry name" value="Formyl_trans_N"/>
    <property type="match status" value="1"/>
</dbReference>
<sequence length="302" mass="33229">MISAGTTAAAADDRRYVLSLGCPDSTGIVARISEFLSDLGGWIVEAAYHADPNSGWFFTRQAIRASSVDLSAYELRERFAEVAAELGPETEWTLHDSGTPKRIVLVVSKDGHCLHDLLGRAAQGELPAQITAVIGNHRDLEPVVRAHGIAFHHVPFPKAGTDPEARAAAFAEVRDLVDAHDPHAVVLARFMQVLPAELCEHWAGRAINIHHSFLPSFAGARPYHQAFARGVKLIGATCHYVTADLDAGPIIEQDVTRIDHTYTTRDMVRQGRDIEKLVLARGLRWHLEDRVLVHDHKTVVFS</sequence>
<dbReference type="PANTHER" id="PTHR42706:SF1">
    <property type="entry name" value="FORMYLTETRAHYDROFOLATE DEFORMYLASE 2, MITOCHONDRIAL"/>
    <property type="match status" value="1"/>
</dbReference>
<comment type="similarity">
    <text evidence="3">Belongs to the PurU family.</text>
</comment>
<dbReference type="EMBL" id="CP041765">
    <property type="protein sequence ID" value="QDQ98272.1"/>
    <property type="molecule type" value="Genomic_DNA"/>
</dbReference>
<dbReference type="HAMAP" id="MF_01927">
    <property type="entry name" value="PurU"/>
    <property type="match status" value="1"/>
</dbReference>
<dbReference type="EC" id="3.5.1.10" evidence="3 4"/>
<comment type="function">
    <text evidence="3">Catalyzes the hydrolysis of 10-formyltetrahydrofolate (formyl-FH4) to formate and tetrahydrofolate (FH4).</text>
</comment>
<gene>
    <name evidence="3 6" type="primary">purU</name>
    <name evidence="6" type="ORF">FO059_14345</name>
</gene>
<keyword evidence="2 3" id="KW-0378">Hydrolase</keyword>
<dbReference type="Gene3D" id="3.30.70.260">
    <property type="match status" value="1"/>
</dbReference>
<reference evidence="6 7" key="2">
    <citation type="submission" date="2019-07" db="EMBL/GenBank/DDBJ databases">
        <authorList>
            <person name="Huang Y."/>
        </authorList>
    </citation>
    <scope>NUCLEOTIDE SEQUENCE [LARGE SCALE GENOMIC DNA]</scope>
    <source>
        <strain evidence="6 7">HY188</strain>
    </source>
</reference>
<evidence type="ECO:0000313" key="7">
    <source>
        <dbReference type="Proteomes" id="UP000317344"/>
    </source>
</evidence>